<evidence type="ECO:0000256" key="1">
    <source>
        <dbReference type="SAM" id="Coils"/>
    </source>
</evidence>
<reference evidence="2" key="1">
    <citation type="submission" date="2020-07" db="EMBL/GenBank/DDBJ databases">
        <title>Multicomponent nature underlies the extraordinary mechanical properties of spider dragline silk.</title>
        <authorList>
            <person name="Kono N."/>
            <person name="Nakamura H."/>
            <person name="Mori M."/>
            <person name="Yoshida Y."/>
            <person name="Ohtoshi R."/>
            <person name="Malay A.D."/>
            <person name="Moran D.A.P."/>
            <person name="Tomita M."/>
            <person name="Numata K."/>
            <person name="Arakawa K."/>
        </authorList>
    </citation>
    <scope>NUCLEOTIDE SEQUENCE</scope>
</reference>
<comment type="caution">
    <text evidence="2">The sequence shown here is derived from an EMBL/GenBank/DDBJ whole genome shotgun (WGS) entry which is preliminary data.</text>
</comment>
<dbReference type="Proteomes" id="UP000887116">
    <property type="component" value="Unassembled WGS sequence"/>
</dbReference>
<evidence type="ECO:0000313" key="2">
    <source>
        <dbReference type="EMBL" id="GFQ88910.1"/>
    </source>
</evidence>
<protein>
    <submittedName>
        <fullName evidence="2">Uncharacterized protein</fullName>
    </submittedName>
</protein>
<proteinExistence type="predicted"/>
<accession>A0A8X6KWA4</accession>
<gene>
    <name evidence="2" type="ORF">TNCT_688621</name>
</gene>
<dbReference type="EMBL" id="BMAO01033351">
    <property type="protein sequence ID" value="GFQ88910.1"/>
    <property type="molecule type" value="Genomic_DNA"/>
</dbReference>
<feature type="coiled-coil region" evidence="1">
    <location>
        <begin position="48"/>
        <end position="75"/>
    </location>
</feature>
<sequence length="102" mass="11487">MELPQAIKKVLAFKGEQAQMLSVNSDAVAQTVIVGEEKSLSRETHLSKDTLDLENDEIEEEKSKLSKRKLKKIKQNDSCSIPTKGEFKILKQHYTCTPSLVL</sequence>
<dbReference type="AlphaFoldDB" id="A0A8X6KWA4"/>
<keyword evidence="3" id="KW-1185">Reference proteome</keyword>
<name>A0A8X6KWA4_TRICU</name>
<organism evidence="2 3">
    <name type="scientific">Trichonephila clavata</name>
    <name type="common">Joro spider</name>
    <name type="synonym">Nephila clavata</name>
    <dbReference type="NCBI Taxonomy" id="2740835"/>
    <lineage>
        <taxon>Eukaryota</taxon>
        <taxon>Metazoa</taxon>
        <taxon>Ecdysozoa</taxon>
        <taxon>Arthropoda</taxon>
        <taxon>Chelicerata</taxon>
        <taxon>Arachnida</taxon>
        <taxon>Araneae</taxon>
        <taxon>Araneomorphae</taxon>
        <taxon>Entelegynae</taxon>
        <taxon>Araneoidea</taxon>
        <taxon>Nephilidae</taxon>
        <taxon>Trichonephila</taxon>
    </lineage>
</organism>
<evidence type="ECO:0000313" key="3">
    <source>
        <dbReference type="Proteomes" id="UP000887116"/>
    </source>
</evidence>
<keyword evidence="1" id="KW-0175">Coiled coil</keyword>